<evidence type="ECO:0000313" key="2">
    <source>
        <dbReference type="Proteomes" id="UP001279734"/>
    </source>
</evidence>
<reference evidence="1" key="1">
    <citation type="submission" date="2023-05" db="EMBL/GenBank/DDBJ databases">
        <title>Nepenthes gracilis genome sequencing.</title>
        <authorList>
            <person name="Fukushima K."/>
        </authorList>
    </citation>
    <scope>NUCLEOTIDE SEQUENCE</scope>
    <source>
        <strain evidence="1">SING2019-196</strain>
    </source>
</reference>
<name>A0AAD3SRF3_NEPGR</name>
<comment type="caution">
    <text evidence="1">The sequence shown here is derived from an EMBL/GenBank/DDBJ whole genome shotgun (WGS) entry which is preliminary data.</text>
</comment>
<protein>
    <submittedName>
        <fullName evidence="1">Uncharacterized protein</fullName>
    </submittedName>
</protein>
<sequence>MPIRTKSNAYFNQSTWANHATELVVWKYRDVEMKDERAAPSRRTKAANRVLRCGILGFVFFAEHSEKSFW</sequence>
<dbReference type="EMBL" id="BSYO01000016">
    <property type="protein sequence ID" value="GMH16103.1"/>
    <property type="molecule type" value="Genomic_DNA"/>
</dbReference>
<accession>A0AAD3SRF3</accession>
<dbReference type="Proteomes" id="UP001279734">
    <property type="component" value="Unassembled WGS sequence"/>
</dbReference>
<organism evidence="1 2">
    <name type="scientific">Nepenthes gracilis</name>
    <name type="common">Slender pitcher plant</name>
    <dbReference type="NCBI Taxonomy" id="150966"/>
    <lineage>
        <taxon>Eukaryota</taxon>
        <taxon>Viridiplantae</taxon>
        <taxon>Streptophyta</taxon>
        <taxon>Embryophyta</taxon>
        <taxon>Tracheophyta</taxon>
        <taxon>Spermatophyta</taxon>
        <taxon>Magnoliopsida</taxon>
        <taxon>eudicotyledons</taxon>
        <taxon>Gunneridae</taxon>
        <taxon>Pentapetalae</taxon>
        <taxon>Caryophyllales</taxon>
        <taxon>Nepenthaceae</taxon>
        <taxon>Nepenthes</taxon>
    </lineage>
</organism>
<proteinExistence type="predicted"/>
<dbReference type="AlphaFoldDB" id="A0AAD3SRF3"/>
<gene>
    <name evidence="1" type="ORF">Nepgr_017944</name>
</gene>
<evidence type="ECO:0000313" key="1">
    <source>
        <dbReference type="EMBL" id="GMH16103.1"/>
    </source>
</evidence>
<keyword evidence="2" id="KW-1185">Reference proteome</keyword>